<feature type="domain" description="C-type lectin" evidence="2">
    <location>
        <begin position="285"/>
        <end position="356"/>
    </location>
</feature>
<evidence type="ECO:0000256" key="1">
    <source>
        <dbReference type="ARBA" id="ARBA00004401"/>
    </source>
</evidence>
<protein>
    <submittedName>
        <fullName evidence="3">C-type lectin domain family 10 member A</fullName>
    </submittedName>
</protein>
<dbReference type="Gene3D" id="3.10.100.10">
    <property type="entry name" value="Mannose-Binding Protein A, subunit A"/>
    <property type="match status" value="2"/>
</dbReference>
<keyword evidence="3" id="KW-0430">Lectin</keyword>
<sequence length="426" mass="49273">MMSRNIVGKRNIPGMHATDIEDCGDMNIYENVEDINSHDVCRGTEDTTRNQSSQLIDGWIYYRSSIYFFSSEKKSWTESRSYCTQRGADLIIINKKEEQEFVCKMSGEETVWIGLSDSDVEGTWKWVDGSTPISGFSLASWTSRPFTPRHLTPCIQFSVRWSNSPCVDPPLSSVSSCDFFVIVLCVLIYTNNHQLNNINNKNIPEERDKLLTNNIKVTEERDQLLTNNIKVTEERDQLLTKYTNITKERDQLLTKYTNITKEREQINEQIHKLWKILNVTDGWLYKQPSFYFISSEKKSWSESRRFCREKKSDLIIIDKKEEQEFAVKATDDYGVWIGLSDSDEEGRWKWVDGSTLTSGGVRRHSGKVFTVLGFGETNDGRQRMLDTVSWMYDKTVGRRQSPTACHGNGTCFTMPHYNTLMQKATD</sequence>
<name>A0A5A9N1L2_9TELE</name>
<dbReference type="InterPro" id="IPR001304">
    <property type="entry name" value="C-type_lectin-like"/>
</dbReference>
<accession>A0A5A9N1L2</accession>
<dbReference type="InterPro" id="IPR050828">
    <property type="entry name" value="C-type_lectin/matrix_domain"/>
</dbReference>
<dbReference type="InterPro" id="IPR016187">
    <property type="entry name" value="CTDL_fold"/>
</dbReference>
<dbReference type="SMART" id="SM00034">
    <property type="entry name" value="CLECT"/>
    <property type="match status" value="2"/>
</dbReference>
<dbReference type="GO" id="GO:0005886">
    <property type="term" value="C:plasma membrane"/>
    <property type="evidence" value="ECO:0007669"/>
    <property type="project" value="UniProtKB-SubCell"/>
</dbReference>
<comment type="caution">
    <text evidence="3">The sequence shown here is derived from an EMBL/GenBank/DDBJ whole genome shotgun (WGS) entry which is preliminary data.</text>
</comment>
<proteinExistence type="predicted"/>
<dbReference type="InterPro" id="IPR016186">
    <property type="entry name" value="C-type_lectin-like/link_sf"/>
</dbReference>
<dbReference type="PANTHER" id="PTHR45710:SF8">
    <property type="entry name" value="RERATING FAMILY MEMBER 4"/>
    <property type="match status" value="1"/>
</dbReference>
<dbReference type="Proteomes" id="UP000324632">
    <property type="component" value="Chromosome 23"/>
</dbReference>
<dbReference type="GO" id="GO:0030246">
    <property type="term" value="F:carbohydrate binding"/>
    <property type="evidence" value="ECO:0007669"/>
    <property type="project" value="UniProtKB-KW"/>
</dbReference>
<evidence type="ECO:0000313" key="4">
    <source>
        <dbReference type="Proteomes" id="UP000324632"/>
    </source>
</evidence>
<gene>
    <name evidence="3" type="ORF">E1301_Tti000422</name>
</gene>
<reference evidence="3 4" key="1">
    <citation type="journal article" date="2019" name="Mol. Ecol. Resour.">
        <title>Chromosome-level genome assembly of Triplophysa tibetana, a fish adapted to the harsh high-altitude environment of the Tibetan Plateau.</title>
        <authorList>
            <person name="Yang X."/>
            <person name="Liu H."/>
            <person name="Ma Z."/>
            <person name="Zou Y."/>
            <person name="Zou M."/>
            <person name="Mao Y."/>
            <person name="Li X."/>
            <person name="Wang H."/>
            <person name="Chen T."/>
            <person name="Wang W."/>
            <person name="Yang R."/>
        </authorList>
    </citation>
    <scope>NUCLEOTIDE SEQUENCE [LARGE SCALE GENOMIC DNA]</scope>
    <source>
        <strain evidence="3">TTIB1903HZAU</strain>
        <tissue evidence="3">Muscle</tissue>
    </source>
</reference>
<organism evidence="3 4">
    <name type="scientific">Triplophysa tibetana</name>
    <dbReference type="NCBI Taxonomy" id="1572043"/>
    <lineage>
        <taxon>Eukaryota</taxon>
        <taxon>Metazoa</taxon>
        <taxon>Chordata</taxon>
        <taxon>Craniata</taxon>
        <taxon>Vertebrata</taxon>
        <taxon>Euteleostomi</taxon>
        <taxon>Actinopterygii</taxon>
        <taxon>Neopterygii</taxon>
        <taxon>Teleostei</taxon>
        <taxon>Ostariophysi</taxon>
        <taxon>Cypriniformes</taxon>
        <taxon>Nemacheilidae</taxon>
        <taxon>Triplophysa</taxon>
    </lineage>
</organism>
<dbReference type="SUPFAM" id="SSF56436">
    <property type="entry name" value="C-type lectin-like"/>
    <property type="match status" value="2"/>
</dbReference>
<dbReference type="AlphaFoldDB" id="A0A5A9N1L2"/>
<feature type="domain" description="C-type lectin" evidence="2">
    <location>
        <begin position="62"/>
        <end position="166"/>
    </location>
</feature>
<comment type="subcellular location">
    <subcellularLocation>
        <location evidence="1">Cell membrane</location>
        <topology evidence="1">Single-pass type II membrane protein</topology>
    </subcellularLocation>
</comment>
<keyword evidence="4" id="KW-1185">Reference proteome</keyword>
<dbReference type="PROSITE" id="PS50041">
    <property type="entry name" value="C_TYPE_LECTIN_2"/>
    <property type="match status" value="2"/>
</dbReference>
<dbReference type="Pfam" id="PF00059">
    <property type="entry name" value="Lectin_C"/>
    <property type="match status" value="2"/>
</dbReference>
<dbReference type="EMBL" id="SOYY01000023">
    <property type="protein sequence ID" value="KAA0703934.1"/>
    <property type="molecule type" value="Genomic_DNA"/>
</dbReference>
<dbReference type="PANTHER" id="PTHR45710">
    <property type="entry name" value="C-TYPE LECTIN DOMAIN-CONTAINING PROTEIN 180"/>
    <property type="match status" value="1"/>
</dbReference>
<evidence type="ECO:0000313" key="3">
    <source>
        <dbReference type="EMBL" id="KAA0703934.1"/>
    </source>
</evidence>
<dbReference type="Gene3D" id="1.20.5.400">
    <property type="match status" value="1"/>
</dbReference>
<evidence type="ECO:0000259" key="2">
    <source>
        <dbReference type="PROSITE" id="PS50041"/>
    </source>
</evidence>